<dbReference type="AlphaFoldDB" id="A0A916JYT0"/>
<gene>
    <name evidence="1" type="ORF">PAESOLCIP111_00966</name>
</gene>
<name>A0A916JYT0_9BACL</name>
<comment type="caution">
    <text evidence="1">The sequence shown here is derived from an EMBL/GenBank/DDBJ whole genome shotgun (WGS) entry which is preliminary data.</text>
</comment>
<dbReference type="EMBL" id="CAJVAS010000003">
    <property type="protein sequence ID" value="CAG7607508.1"/>
    <property type="molecule type" value="Genomic_DNA"/>
</dbReference>
<proteinExistence type="predicted"/>
<evidence type="ECO:0000313" key="2">
    <source>
        <dbReference type="Proteomes" id="UP000693672"/>
    </source>
</evidence>
<evidence type="ECO:0000313" key="1">
    <source>
        <dbReference type="EMBL" id="CAG7607508.1"/>
    </source>
</evidence>
<reference evidence="1" key="1">
    <citation type="submission" date="2021-06" db="EMBL/GenBank/DDBJ databases">
        <authorList>
            <person name="Criscuolo A."/>
        </authorList>
    </citation>
    <scope>NUCLEOTIDE SEQUENCE</scope>
    <source>
        <strain evidence="1">CIP111600</strain>
    </source>
</reference>
<accession>A0A916JYT0</accession>
<sequence length="161" mass="18132">MVDTSRQQTVILQLLQADKALDSAIVRLLEQYAKWLLALKLRRGVHPAFGASLSGLLLSLSTIQNIQLQKNKLYAALLEGESRHRLAAQLRAAGAQLEPRLHRLLLPFKRLIAEFDSYSFPGALYYLREIGRYGCRKKTLFPRTDSASSAPWINPSLNIMS</sequence>
<dbReference type="Proteomes" id="UP000693672">
    <property type="component" value="Unassembled WGS sequence"/>
</dbReference>
<protein>
    <submittedName>
        <fullName evidence="1">Uncharacterized protein</fullName>
    </submittedName>
</protein>
<keyword evidence="2" id="KW-1185">Reference proteome</keyword>
<dbReference type="RefSeq" id="WP_218090795.1">
    <property type="nucleotide sequence ID" value="NZ_CAJVAS010000003.1"/>
</dbReference>
<organism evidence="1 2">
    <name type="scientific">Paenibacillus solanacearum</name>
    <dbReference type="NCBI Taxonomy" id="2048548"/>
    <lineage>
        <taxon>Bacteria</taxon>
        <taxon>Bacillati</taxon>
        <taxon>Bacillota</taxon>
        <taxon>Bacilli</taxon>
        <taxon>Bacillales</taxon>
        <taxon>Paenibacillaceae</taxon>
        <taxon>Paenibacillus</taxon>
    </lineage>
</organism>